<dbReference type="GO" id="GO:0005777">
    <property type="term" value="C:peroxisome"/>
    <property type="evidence" value="ECO:0007669"/>
    <property type="project" value="UniProtKB-SubCell"/>
</dbReference>
<name>A0A8S1HN37_9PELO</name>
<sequence length="295" mass="32116">MLGFSRFAGPAIRQFSTTNPAAAGAIAVSEVHKNVFHVKLNRPEKRNTFTYELWQEMKTVFDGLAENPKCRSIVISGEGKSFCAGIDLKAGMGEIIKIIQDDLDVGRKGRGIRRIITVCQDGFTAIQKCPKPVIAAVHSHCIGAGVDLITACDIRYASSDAIFNIKEVDIGMAADVGTLNRIEKVVGNSSWVREIAFTSRDVPAHEALKHGLVSKVFDSQSELLEASLEVARKIAGKSPIGVQGTKEVLNHARDHTTDESLNFVKTWNMSQILSTDLVEGAMASMSKQKAEFKDV</sequence>
<dbReference type="GO" id="GO:0051750">
    <property type="term" value="F:delta(3,5)-delta(2,4)-dienoyl-CoA isomerase activity"/>
    <property type="evidence" value="ECO:0007669"/>
    <property type="project" value="TreeGrafter"/>
</dbReference>
<dbReference type="InterPro" id="IPR045002">
    <property type="entry name" value="Ech1-like"/>
</dbReference>
<protein>
    <recommendedName>
        <fullName evidence="12">Delta(3,5)-Delta(2,4)-dienoyl-CoA isomerase, mitochondrial</fullName>
    </recommendedName>
</protein>
<comment type="subcellular location">
    <subcellularLocation>
        <location evidence="1">Peroxisome</location>
    </subcellularLocation>
</comment>
<keyword evidence="8" id="KW-0413">Isomerase</keyword>
<dbReference type="AlphaFoldDB" id="A0A8S1HN37"/>
<dbReference type="CDD" id="cd06558">
    <property type="entry name" value="crotonase-like"/>
    <property type="match status" value="1"/>
</dbReference>
<dbReference type="EMBL" id="CAJGYM010000107">
    <property type="protein sequence ID" value="CAD6197868.1"/>
    <property type="molecule type" value="Genomic_DNA"/>
</dbReference>
<keyword evidence="6" id="KW-0443">Lipid metabolism</keyword>
<dbReference type="SUPFAM" id="SSF52096">
    <property type="entry name" value="ClpP/crotonase"/>
    <property type="match status" value="1"/>
</dbReference>
<evidence type="ECO:0000256" key="7">
    <source>
        <dbReference type="ARBA" id="ARBA00023140"/>
    </source>
</evidence>
<dbReference type="InterPro" id="IPR014748">
    <property type="entry name" value="Enoyl-CoA_hydra_C"/>
</dbReference>
<dbReference type="Proteomes" id="UP000835052">
    <property type="component" value="Unassembled WGS sequence"/>
</dbReference>
<dbReference type="FunFam" id="1.10.12.10:FF:000004">
    <property type="entry name" value="Delta3,5-delta2,4-dienoyl-CoA isomerase"/>
    <property type="match status" value="1"/>
</dbReference>
<keyword evidence="4" id="KW-0276">Fatty acid metabolism</keyword>
<accession>A0A8S1HN37</accession>
<dbReference type="InterPro" id="IPR029045">
    <property type="entry name" value="ClpP/crotonase-like_dom_sf"/>
</dbReference>
<comment type="catalytic activity">
    <reaction evidence="10">
        <text>(3E,5Z,8Z,11Z,14Z)-eicosapentaenoyl-CoA = (2E,4E,8Z,11Z,14Z)-eicosapentaenoyl-CoA</text>
        <dbReference type="Rhea" id="RHEA:45224"/>
        <dbReference type="ChEBI" id="CHEBI:85090"/>
        <dbReference type="ChEBI" id="CHEBI:85091"/>
    </reaction>
</comment>
<evidence type="ECO:0000256" key="8">
    <source>
        <dbReference type="ARBA" id="ARBA00023235"/>
    </source>
</evidence>
<evidence type="ECO:0000256" key="4">
    <source>
        <dbReference type="ARBA" id="ARBA00022832"/>
    </source>
</evidence>
<evidence type="ECO:0000256" key="1">
    <source>
        <dbReference type="ARBA" id="ARBA00004275"/>
    </source>
</evidence>
<dbReference type="Gene3D" id="3.90.226.10">
    <property type="entry name" value="2-enoyl-CoA Hydratase, Chain A, domain 1"/>
    <property type="match status" value="1"/>
</dbReference>
<proteinExistence type="inferred from homology"/>
<comment type="caution">
    <text evidence="13">The sequence shown here is derived from an EMBL/GenBank/DDBJ whole genome shotgun (WGS) entry which is preliminary data.</text>
</comment>
<dbReference type="PANTHER" id="PTHR43149">
    <property type="entry name" value="ENOYL-COA HYDRATASE"/>
    <property type="match status" value="1"/>
</dbReference>
<keyword evidence="7" id="KW-0576">Peroxisome</keyword>
<evidence type="ECO:0000313" key="13">
    <source>
        <dbReference type="EMBL" id="CAD6197868.1"/>
    </source>
</evidence>
<evidence type="ECO:0000256" key="6">
    <source>
        <dbReference type="ARBA" id="ARBA00023098"/>
    </source>
</evidence>
<comment type="function">
    <text evidence="11">Isomerization of 3-trans,5-cis-dienoyl-CoA to 2-trans,4-trans-dienoyl-CoA.</text>
</comment>
<comment type="catalytic activity">
    <reaction evidence="9">
        <text>(3E,5Z)-octadienoyl-CoA = (2E,4E)-octadienoyl-CoA</text>
        <dbReference type="Rhea" id="RHEA:45244"/>
        <dbReference type="ChEBI" id="CHEBI:62243"/>
        <dbReference type="ChEBI" id="CHEBI:85108"/>
    </reaction>
</comment>
<reference evidence="13" key="1">
    <citation type="submission" date="2020-10" db="EMBL/GenBank/DDBJ databases">
        <authorList>
            <person name="Kikuchi T."/>
        </authorList>
    </citation>
    <scope>NUCLEOTIDE SEQUENCE</scope>
    <source>
        <strain evidence="13">NKZ352</strain>
    </source>
</reference>
<organism evidence="13 14">
    <name type="scientific">Caenorhabditis auriculariae</name>
    <dbReference type="NCBI Taxonomy" id="2777116"/>
    <lineage>
        <taxon>Eukaryota</taxon>
        <taxon>Metazoa</taxon>
        <taxon>Ecdysozoa</taxon>
        <taxon>Nematoda</taxon>
        <taxon>Chromadorea</taxon>
        <taxon>Rhabditida</taxon>
        <taxon>Rhabditina</taxon>
        <taxon>Rhabditomorpha</taxon>
        <taxon>Rhabditoidea</taxon>
        <taxon>Rhabditidae</taxon>
        <taxon>Peloderinae</taxon>
        <taxon>Caenorhabditis</taxon>
    </lineage>
</organism>
<comment type="pathway">
    <text evidence="2">Lipid metabolism; fatty acid beta-oxidation.</text>
</comment>
<dbReference type="PANTHER" id="PTHR43149:SF2">
    <property type="entry name" value="DELTA(3,5)-DELTA(2,4)-DIENOYL-COA ISOMERASE, MITOCHONDRIAL"/>
    <property type="match status" value="1"/>
</dbReference>
<dbReference type="GO" id="GO:0005739">
    <property type="term" value="C:mitochondrion"/>
    <property type="evidence" value="ECO:0007669"/>
    <property type="project" value="TreeGrafter"/>
</dbReference>
<dbReference type="FunFam" id="3.90.226.10:FF:000024">
    <property type="entry name" value="Delta3,5-delta2,4-dienoyl-CoA isomerase"/>
    <property type="match status" value="1"/>
</dbReference>
<evidence type="ECO:0000256" key="5">
    <source>
        <dbReference type="ARBA" id="ARBA00022990"/>
    </source>
</evidence>
<evidence type="ECO:0000256" key="12">
    <source>
        <dbReference type="ARBA" id="ARBA00071021"/>
    </source>
</evidence>
<keyword evidence="5" id="KW-0007">Acetylation</keyword>
<dbReference type="Gene3D" id="1.10.12.10">
    <property type="entry name" value="Lyase 2-enoyl-coa Hydratase, Chain A, domain 2"/>
    <property type="match status" value="1"/>
</dbReference>
<evidence type="ECO:0000313" key="14">
    <source>
        <dbReference type="Proteomes" id="UP000835052"/>
    </source>
</evidence>
<evidence type="ECO:0000256" key="11">
    <source>
        <dbReference type="ARBA" id="ARBA00055786"/>
    </source>
</evidence>
<comment type="similarity">
    <text evidence="3">Belongs to the enoyl-CoA hydratase/isomerase family.</text>
</comment>
<gene>
    <name evidence="13" type="ORF">CAUJ_LOCUS13775</name>
</gene>
<evidence type="ECO:0000256" key="3">
    <source>
        <dbReference type="ARBA" id="ARBA00005254"/>
    </source>
</evidence>
<dbReference type="Pfam" id="PF00378">
    <property type="entry name" value="ECH_1"/>
    <property type="match status" value="1"/>
</dbReference>
<dbReference type="GO" id="GO:0006631">
    <property type="term" value="P:fatty acid metabolic process"/>
    <property type="evidence" value="ECO:0007669"/>
    <property type="project" value="UniProtKB-KW"/>
</dbReference>
<dbReference type="InterPro" id="IPR001753">
    <property type="entry name" value="Enoyl-CoA_hydra/iso"/>
</dbReference>
<evidence type="ECO:0000256" key="9">
    <source>
        <dbReference type="ARBA" id="ARBA00051408"/>
    </source>
</evidence>
<evidence type="ECO:0000256" key="2">
    <source>
        <dbReference type="ARBA" id="ARBA00005005"/>
    </source>
</evidence>
<dbReference type="OrthoDB" id="14970at2759"/>
<keyword evidence="14" id="KW-1185">Reference proteome</keyword>
<evidence type="ECO:0000256" key="10">
    <source>
        <dbReference type="ARBA" id="ARBA00052809"/>
    </source>
</evidence>